<reference evidence="3" key="1">
    <citation type="submission" date="2018-02" db="EMBL/GenBank/DDBJ databases">
        <authorList>
            <person name="Moore K."/>
            <person name="Momper L."/>
        </authorList>
    </citation>
    <scope>NUCLEOTIDE SEQUENCE [LARGE SCALE GENOMIC DNA]</scope>
    <source>
        <strain evidence="3">ULC18</strain>
    </source>
</reference>
<feature type="transmembrane region" description="Helical" evidence="1">
    <location>
        <begin position="64"/>
        <end position="91"/>
    </location>
</feature>
<dbReference type="EMBL" id="PVWK01000110">
    <property type="protein sequence ID" value="PSB26258.1"/>
    <property type="molecule type" value="Genomic_DNA"/>
</dbReference>
<proteinExistence type="predicted"/>
<dbReference type="Proteomes" id="UP000239576">
    <property type="component" value="Unassembled WGS sequence"/>
</dbReference>
<accession>A0A2T1E0I0</accession>
<evidence type="ECO:0000313" key="2">
    <source>
        <dbReference type="EMBL" id="PSB26258.1"/>
    </source>
</evidence>
<evidence type="ECO:0000313" key="3">
    <source>
        <dbReference type="Proteomes" id="UP000239576"/>
    </source>
</evidence>
<name>A0A2T1E0I0_9CYAN</name>
<sequence length="203" mass="21677">MAATAIAELVGLVVVLIVSTTMHLRGTPELVAVLHTVGLLQGIVLGFAQWLVLRRYIKHVGKWIAMTAIAVAIAWLVGIKAIALLSFFLVLDHTGTVEMKTLALARGVFLMGAWVGSVLGLAQWLVLREHIRRAGWWVFANAIAWACGLLVAFAGTTFMTFDRFDLATALAGAATGLAAGAVVGGITGIALLWLLRPRLKRQA</sequence>
<keyword evidence="3" id="KW-1185">Reference proteome</keyword>
<keyword evidence="1" id="KW-0812">Transmembrane</keyword>
<protein>
    <submittedName>
        <fullName evidence="2">Uncharacterized protein</fullName>
    </submittedName>
</protein>
<gene>
    <name evidence="2" type="ORF">C7B82_20275</name>
</gene>
<feature type="transmembrane region" description="Helical" evidence="1">
    <location>
        <begin position="30"/>
        <end position="52"/>
    </location>
</feature>
<keyword evidence="1" id="KW-0472">Membrane</keyword>
<organism evidence="2 3">
    <name type="scientific">Stenomitos frigidus ULC18</name>
    <dbReference type="NCBI Taxonomy" id="2107698"/>
    <lineage>
        <taxon>Bacteria</taxon>
        <taxon>Bacillati</taxon>
        <taxon>Cyanobacteriota</taxon>
        <taxon>Cyanophyceae</taxon>
        <taxon>Leptolyngbyales</taxon>
        <taxon>Leptolyngbyaceae</taxon>
        <taxon>Stenomitos</taxon>
    </lineage>
</organism>
<feature type="transmembrane region" description="Helical" evidence="1">
    <location>
        <begin position="166"/>
        <end position="195"/>
    </location>
</feature>
<keyword evidence="1" id="KW-1133">Transmembrane helix</keyword>
<comment type="caution">
    <text evidence="2">The sequence shown here is derived from an EMBL/GenBank/DDBJ whole genome shotgun (WGS) entry which is preliminary data.</text>
</comment>
<feature type="transmembrane region" description="Helical" evidence="1">
    <location>
        <begin position="134"/>
        <end position="154"/>
    </location>
</feature>
<feature type="transmembrane region" description="Helical" evidence="1">
    <location>
        <begin position="103"/>
        <end position="127"/>
    </location>
</feature>
<reference evidence="2 3" key="2">
    <citation type="submission" date="2018-03" db="EMBL/GenBank/DDBJ databases">
        <title>The ancient ancestry and fast evolution of plastids.</title>
        <authorList>
            <person name="Moore K.R."/>
            <person name="Magnabosco C."/>
            <person name="Momper L."/>
            <person name="Gold D.A."/>
            <person name="Bosak T."/>
            <person name="Fournier G.P."/>
        </authorList>
    </citation>
    <scope>NUCLEOTIDE SEQUENCE [LARGE SCALE GENOMIC DNA]</scope>
    <source>
        <strain evidence="2 3">ULC18</strain>
    </source>
</reference>
<feature type="transmembrane region" description="Helical" evidence="1">
    <location>
        <begin position="5"/>
        <end position="24"/>
    </location>
</feature>
<evidence type="ECO:0000256" key="1">
    <source>
        <dbReference type="SAM" id="Phobius"/>
    </source>
</evidence>
<dbReference type="AlphaFoldDB" id="A0A2T1E0I0"/>